<evidence type="ECO:0000313" key="2">
    <source>
        <dbReference type="Proteomes" id="UP000479710"/>
    </source>
</evidence>
<sequence length="102" mass="11316">MSRREPSPPPRQRADGWWSDGETSALIDAWGPLYVARNRGPLPIKENGVAACCPAEVVAKLAEVYERVELARLDVEKKKMAMATEKVVPEAVKVKEEKLDDA</sequence>
<proteinExistence type="predicted"/>
<dbReference type="AlphaFoldDB" id="A0A6G1FGB6"/>
<organism evidence="1 2">
    <name type="scientific">Oryza meyeriana var. granulata</name>
    <dbReference type="NCBI Taxonomy" id="110450"/>
    <lineage>
        <taxon>Eukaryota</taxon>
        <taxon>Viridiplantae</taxon>
        <taxon>Streptophyta</taxon>
        <taxon>Embryophyta</taxon>
        <taxon>Tracheophyta</taxon>
        <taxon>Spermatophyta</taxon>
        <taxon>Magnoliopsida</taxon>
        <taxon>Liliopsida</taxon>
        <taxon>Poales</taxon>
        <taxon>Poaceae</taxon>
        <taxon>BOP clade</taxon>
        <taxon>Oryzoideae</taxon>
        <taxon>Oryzeae</taxon>
        <taxon>Oryzinae</taxon>
        <taxon>Oryza</taxon>
        <taxon>Oryza meyeriana</taxon>
    </lineage>
</organism>
<comment type="caution">
    <text evidence="1">The sequence shown here is derived from an EMBL/GenBank/DDBJ whole genome shotgun (WGS) entry which is preliminary data.</text>
</comment>
<evidence type="ECO:0000313" key="1">
    <source>
        <dbReference type="EMBL" id="KAF0935966.1"/>
    </source>
</evidence>
<name>A0A6G1FGB6_9ORYZ</name>
<dbReference type="EMBL" id="SPHZ02000001">
    <property type="protein sequence ID" value="KAF0935966.1"/>
    <property type="molecule type" value="Genomic_DNA"/>
</dbReference>
<reference evidence="1 2" key="1">
    <citation type="submission" date="2019-11" db="EMBL/GenBank/DDBJ databases">
        <title>Whole genome sequence of Oryza granulata.</title>
        <authorList>
            <person name="Li W."/>
        </authorList>
    </citation>
    <scope>NUCLEOTIDE SEQUENCE [LARGE SCALE GENOMIC DNA]</scope>
    <source>
        <strain evidence="2">cv. Menghai</strain>
        <tissue evidence="1">Leaf</tissue>
    </source>
</reference>
<protein>
    <submittedName>
        <fullName evidence="1">Uncharacterized protein</fullName>
    </submittedName>
</protein>
<keyword evidence="2" id="KW-1185">Reference proteome</keyword>
<gene>
    <name evidence="1" type="ORF">E2562_037448</name>
</gene>
<accession>A0A6G1FGB6</accession>
<dbReference type="Proteomes" id="UP000479710">
    <property type="component" value="Unassembled WGS sequence"/>
</dbReference>
<dbReference type="OrthoDB" id="691673at2759"/>